<evidence type="ECO:0000313" key="2">
    <source>
        <dbReference type="Proteomes" id="UP000593579"/>
    </source>
</evidence>
<sequence length="45" mass="5342">MRSFVKVRGVNVPVTETFNQELMKPKAKLWMKFVCSRIWPMIEVS</sequence>
<organism evidence="1 2">
    <name type="scientific">Gossypium gossypioides</name>
    <name type="common">Mexican cotton</name>
    <name type="synonym">Selera gossypioides</name>
    <dbReference type="NCBI Taxonomy" id="34282"/>
    <lineage>
        <taxon>Eukaryota</taxon>
        <taxon>Viridiplantae</taxon>
        <taxon>Streptophyta</taxon>
        <taxon>Embryophyta</taxon>
        <taxon>Tracheophyta</taxon>
        <taxon>Spermatophyta</taxon>
        <taxon>Magnoliopsida</taxon>
        <taxon>eudicotyledons</taxon>
        <taxon>Gunneridae</taxon>
        <taxon>Pentapetalae</taxon>
        <taxon>rosids</taxon>
        <taxon>malvids</taxon>
        <taxon>Malvales</taxon>
        <taxon>Malvaceae</taxon>
        <taxon>Malvoideae</taxon>
        <taxon>Gossypium</taxon>
    </lineage>
</organism>
<protein>
    <submittedName>
        <fullName evidence="1">Uncharacterized protein</fullName>
    </submittedName>
</protein>
<dbReference type="AlphaFoldDB" id="A0A7J9CLX5"/>
<feature type="non-terminal residue" evidence="1">
    <location>
        <position position="45"/>
    </location>
</feature>
<keyword evidence="2" id="KW-1185">Reference proteome</keyword>
<accession>A0A7J9CLX5</accession>
<dbReference type="EMBL" id="JABEZY010000011">
    <property type="protein sequence ID" value="MBA0749520.1"/>
    <property type="molecule type" value="Genomic_DNA"/>
</dbReference>
<proteinExistence type="predicted"/>
<reference evidence="1 2" key="1">
    <citation type="journal article" date="2019" name="Genome Biol. Evol.">
        <title>Insights into the evolution of the New World diploid cottons (Gossypium, subgenus Houzingenia) based on genome sequencing.</title>
        <authorList>
            <person name="Grover C.E."/>
            <person name="Arick M.A. 2nd"/>
            <person name="Thrash A."/>
            <person name="Conover J.L."/>
            <person name="Sanders W.S."/>
            <person name="Peterson D.G."/>
            <person name="Frelichowski J.E."/>
            <person name="Scheffler J.A."/>
            <person name="Scheffler B.E."/>
            <person name="Wendel J.F."/>
        </authorList>
    </citation>
    <scope>NUCLEOTIDE SEQUENCE [LARGE SCALE GENOMIC DNA]</scope>
    <source>
        <strain evidence="1">5</strain>
        <tissue evidence="1">Leaf</tissue>
    </source>
</reference>
<dbReference type="Proteomes" id="UP000593579">
    <property type="component" value="Unassembled WGS sequence"/>
</dbReference>
<gene>
    <name evidence="1" type="ORF">Gogos_003436</name>
</gene>
<name>A0A7J9CLX5_GOSGO</name>
<comment type="caution">
    <text evidence="1">The sequence shown here is derived from an EMBL/GenBank/DDBJ whole genome shotgun (WGS) entry which is preliminary data.</text>
</comment>
<evidence type="ECO:0000313" key="1">
    <source>
        <dbReference type="EMBL" id="MBA0749520.1"/>
    </source>
</evidence>